<gene>
    <name evidence="2" type="ORF">N7494_009310</name>
</gene>
<sequence length="74" mass="7959">MDPARAGKSMALALVPGSLREELIMNGVELIDLLSAQSLKMPPLQLEKVDRQAYPRPAETPIHTASVADLPAKP</sequence>
<name>A0AAD6GDA0_9EURO</name>
<dbReference type="EMBL" id="JAQIZZ010000007">
    <property type="protein sequence ID" value="KAJ5532758.1"/>
    <property type="molecule type" value="Genomic_DNA"/>
</dbReference>
<dbReference type="Proteomes" id="UP001220324">
    <property type="component" value="Unassembled WGS sequence"/>
</dbReference>
<accession>A0AAD6GDA0</accession>
<dbReference type="AlphaFoldDB" id="A0AAD6GDA0"/>
<protein>
    <submittedName>
        <fullName evidence="2">Uncharacterized protein</fullName>
    </submittedName>
</protein>
<organism evidence="2 3">
    <name type="scientific">Penicillium frequentans</name>
    <dbReference type="NCBI Taxonomy" id="3151616"/>
    <lineage>
        <taxon>Eukaryota</taxon>
        <taxon>Fungi</taxon>
        <taxon>Dikarya</taxon>
        <taxon>Ascomycota</taxon>
        <taxon>Pezizomycotina</taxon>
        <taxon>Eurotiomycetes</taxon>
        <taxon>Eurotiomycetidae</taxon>
        <taxon>Eurotiales</taxon>
        <taxon>Aspergillaceae</taxon>
        <taxon>Penicillium</taxon>
    </lineage>
</organism>
<evidence type="ECO:0000313" key="3">
    <source>
        <dbReference type="Proteomes" id="UP001220324"/>
    </source>
</evidence>
<evidence type="ECO:0000256" key="1">
    <source>
        <dbReference type="SAM" id="MobiDB-lite"/>
    </source>
</evidence>
<keyword evidence="3" id="KW-1185">Reference proteome</keyword>
<feature type="region of interest" description="Disordered" evidence="1">
    <location>
        <begin position="52"/>
        <end position="74"/>
    </location>
</feature>
<comment type="caution">
    <text evidence="2">The sequence shown here is derived from an EMBL/GenBank/DDBJ whole genome shotgun (WGS) entry which is preliminary data.</text>
</comment>
<evidence type="ECO:0000313" key="2">
    <source>
        <dbReference type="EMBL" id="KAJ5532758.1"/>
    </source>
</evidence>
<reference evidence="2 3" key="1">
    <citation type="journal article" date="2023" name="IMA Fungus">
        <title>Comparative genomic study of the Penicillium genus elucidates a diverse pangenome and 15 lateral gene transfer events.</title>
        <authorList>
            <person name="Petersen C."/>
            <person name="Sorensen T."/>
            <person name="Nielsen M.R."/>
            <person name="Sondergaard T.E."/>
            <person name="Sorensen J.L."/>
            <person name="Fitzpatrick D.A."/>
            <person name="Frisvad J.C."/>
            <person name="Nielsen K.L."/>
        </authorList>
    </citation>
    <scope>NUCLEOTIDE SEQUENCE [LARGE SCALE GENOMIC DNA]</scope>
    <source>
        <strain evidence="2 3">IBT 35679</strain>
    </source>
</reference>
<proteinExistence type="predicted"/>